<feature type="region of interest" description="Disordered" evidence="1">
    <location>
        <begin position="1"/>
        <end position="46"/>
    </location>
</feature>
<feature type="compositionally biased region" description="Basic and acidic residues" evidence="1">
    <location>
        <begin position="27"/>
        <end position="39"/>
    </location>
</feature>
<sequence length="278" mass="31175">MSRSIDTLSSDVPFDDGRNTFPRGQSIHRDSPPTGDPKDATLTNTDHFASEFTPNLPWRDAQNWKQSSEVKGPFPPSQPSYKDMTNDELAELLKAGEALKTRFERKDSIRASFNIVTSATKIQSFQSRSEITLRDISHLNWHEYLEDRFPDTTFLKDALHVLKAAIEHFSRKRDEELDEECQQISAEVFQDGQILTGEGLATLLKAGHNHLAQDLIEISSIGIHGGEMKLGPQQDPTYTSTPGVASAGSSTVIYNSSGYLQRGHVVRYRPRDAQFGRR</sequence>
<keyword evidence="3" id="KW-1185">Reference proteome</keyword>
<comment type="caution">
    <text evidence="2">The sequence shown here is derived from an EMBL/GenBank/DDBJ whole genome shotgun (WGS) entry which is preliminary data.</text>
</comment>
<proteinExistence type="predicted"/>
<protein>
    <submittedName>
        <fullName evidence="2">Uncharacterized protein</fullName>
    </submittedName>
</protein>
<evidence type="ECO:0000313" key="3">
    <source>
        <dbReference type="Proteomes" id="UP000289152"/>
    </source>
</evidence>
<name>A0A4Q1BVI7_TREME</name>
<dbReference type="EMBL" id="SDIL01000003">
    <property type="protein sequence ID" value="RXK42118.1"/>
    <property type="molecule type" value="Genomic_DNA"/>
</dbReference>
<reference evidence="2 3" key="1">
    <citation type="submission" date="2016-06" db="EMBL/GenBank/DDBJ databases">
        <title>Evolution of pathogenesis and genome organization in the Tremellales.</title>
        <authorList>
            <person name="Cuomo C."/>
            <person name="Litvintseva A."/>
            <person name="Heitman J."/>
            <person name="Chen Y."/>
            <person name="Sun S."/>
            <person name="Springer D."/>
            <person name="Dromer F."/>
            <person name="Young S."/>
            <person name="Zeng Q."/>
            <person name="Chapman S."/>
            <person name="Gujja S."/>
            <person name="Saif S."/>
            <person name="Birren B."/>
        </authorList>
    </citation>
    <scope>NUCLEOTIDE SEQUENCE [LARGE SCALE GENOMIC DNA]</scope>
    <source>
        <strain evidence="2 3">ATCC 28783</strain>
    </source>
</reference>
<evidence type="ECO:0000256" key="1">
    <source>
        <dbReference type="SAM" id="MobiDB-lite"/>
    </source>
</evidence>
<evidence type="ECO:0000313" key="2">
    <source>
        <dbReference type="EMBL" id="RXK42118.1"/>
    </source>
</evidence>
<accession>A0A4Q1BVI7</accession>
<feature type="compositionally biased region" description="Polar residues" evidence="1">
    <location>
        <begin position="1"/>
        <end position="10"/>
    </location>
</feature>
<gene>
    <name evidence="2" type="ORF">M231_00475</name>
</gene>
<dbReference type="InParanoid" id="A0A4Q1BVI7"/>
<dbReference type="Proteomes" id="UP000289152">
    <property type="component" value="Unassembled WGS sequence"/>
</dbReference>
<organism evidence="2 3">
    <name type="scientific">Tremella mesenterica</name>
    <name type="common">Jelly fungus</name>
    <dbReference type="NCBI Taxonomy" id="5217"/>
    <lineage>
        <taxon>Eukaryota</taxon>
        <taxon>Fungi</taxon>
        <taxon>Dikarya</taxon>
        <taxon>Basidiomycota</taxon>
        <taxon>Agaricomycotina</taxon>
        <taxon>Tremellomycetes</taxon>
        <taxon>Tremellales</taxon>
        <taxon>Tremellaceae</taxon>
        <taxon>Tremella</taxon>
    </lineage>
</organism>
<dbReference type="AlphaFoldDB" id="A0A4Q1BVI7"/>